<organism evidence="2 3">
    <name type="scientific">Escherichia coli</name>
    <dbReference type="NCBI Taxonomy" id="562"/>
    <lineage>
        <taxon>Bacteria</taxon>
        <taxon>Pseudomonadati</taxon>
        <taxon>Pseudomonadota</taxon>
        <taxon>Gammaproteobacteria</taxon>
        <taxon>Enterobacterales</taxon>
        <taxon>Enterobacteriaceae</taxon>
        <taxon>Escherichia</taxon>
    </lineage>
</organism>
<evidence type="ECO:0008006" key="4">
    <source>
        <dbReference type="Google" id="ProtNLM"/>
    </source>
</evidence>
<protein>
    <recommendedName>
        <fullName evidence="4">BfpU</fullName>
    </recommendedName>
</protein>
<dbReference type="EMBL" id="JAUKZB010000035">
    <property type="protein sequence ID" value="MDO2733064.1"/>
    <property type="molecule type" value="Genomic_DNA"/>
</dbReference>
<proteinExistence type="predicted"/>
<accession>A0AAW7VJS0</accession>
<evidence type="ECO:0000256" key="1">
    <source>
        <dbReference type="SAM" id="SignalP"/>
    </source>
</evidence>
<dbReference type="AlphaFoldDB" id="A0AAW7VJS0"/>
<feature type="signal peptide" evidence="1">
    <location>
        <begin position="1"/>
        <end position="28"/>
    </location>
</feature>
<name>A0AAW7VJS0_ECOLX</name>
<comment type="caution">
    <text evidence="2">The sequence shown here is derived from an EMBL/GenBank/DDBJ whole genome shotgun (WGS) entry which is preliminary data.</text>
</comment>
<dbReference type="RefSeq" id="WP_302302144.1">
    <property type="nucleotide sequence ID" value="NZ_JAUKZB010000035.1"/>
</dbReference>
<sequence length="162" mass="18480">MVNSGGVCNTMLKYFFILLFIFSNVSFANEATASLHTEVNKEEQKKNDILNEINIEKYKDELMEYQRLQRENLMLKLRLENRTLEKSLGVDSFMPEGVKLVAIMSSGAGSLRAKIYENGLKNVNEGDVLSEKYKVIKINKDNIKIQDLSSMEEDTVFLLSKG</sequence>
<evidence type="ECO:0000313" key="3">
    <source>
        <dbReference type="Proteomes" id="UP001174465"/>
    </source>
</evidence>
<gene>
    <name evidence="2" type="ORF">Q2V64_25720</name>
</gene>
<dbReference type="Proteomes" id="UP001174465">
    <property type="component" value="Unassembled WGS sequence"/>
</dbReference>
<evidence type="ECO:0000313" key="2">
    <source>
        <dbReference type="EMBL" id="MDO2733064.1"/>
    </source>
</evidence>
<keyword evidence="1" id="KW-0732">Signal</keyword>
<feature type="chain" id="PRO_5043880206" description="BfpU" evidence="1">
    <location>
        <begin position="29"/>
        <end position="162"/>
    </location>
</feature>
<reference evidence="2" key="1">
    <citation type="submission" date="2023-07" db="EMBL/GenBank/DDBJ databases">
        <title>High risk of intestinal colonization with ESBL-producing Escherichia coli among soldiers of military contingents in specific geographic regions.</title>
        <authorList>
            <person name="Literacka E."/>
        </authorList>
    </citation>
    <scope>NUCLEOTIDE SEQUENCE</scope>
    <source>
        <strain evidence="2">33</strain>
    </source>
</reference>